<reference evidence="7 9" key="1">
    <citation type="submission" date="2015-09" db="EMBL/GenBank/DDBJ databases">
        <authorList>
            <consortium name="Swine Surveillance"/>
        </authorList>
    </citation>
    <scope>NUCLEOTIDE SEQUENCE [LARGE SCALE GENOMIC DNA]</scope>
    <source>
        <strain evidence="7 9">5120</strain>
    </source>
</reference>
<evidence type="ECO:0000256" key="4">
    <source>
        <dbReference type="SAM" id="Phobius"/>
    </source>
</evidence>
<dbReference type="Pfam" id="PF00990">
    <property type="entry name" value="GGDEF"/>
    <property type="match status" value="1"/>
</dbReference>
<dbReference type="SUPFAM" id="SSF55781">
    <property type="entry name" value="GAF domain-like"/>
    <property type="match status" value="1"/>
</dbReference>
<keyword evidence="4" id="KW-1133">Transmembrane helix</keyword>
<organism evidence="7 9">
    <name type="scientific">Thalassovita autumnalis</name>
    <dbReference type="NCBI Taxonomy" id="2072972"/>
    <lineage>
        <taxon>Bacteria</taxon>
        <taxon>Pseudomonadati</taxon>
        <taxon>Pseudomonadota</taxon>
        <taxon>Alphaproteobacteria</taxon>
        <taxon>Rhodobacterales</taxon>
        <taxon>Roseobacteraceae</taxon>
        <taxon>Thalassovita</taxon>
    </lineage>
</organism>
<dbReference type="InterPro" id="IPR003018">
    <property type="entry name" value="GAF"/>
</dbReference>
<feature type="domain" description="GGDEF" evidence="5">
    <location>
        <begin position="510"/>
        <end position="644"/>
    </location>
</feature>
<dbReference type="RefSeq" id="WP_242601718.1">
    <property type="nucleotide sequence ID" value="NZ_CYSB01000009.1"/>
</dbReference>
<dbReference type="EMBL" id="CYSC01000034">
    <property type="protein sequence ID" value="CUH72660.1"/>
    <property type="molecule type" value="Genomic_DNA"/>
</dbReference>
<dbReference type="EMBL" id="CYSB01000009">
    <property type="protein sequence ID" value="CUH63727.1"/>
    <property type="molecule type" value="Genomic_DNA"/>
</dbReference>
<dbReference type="GO" id="GO:0052621">
    <property type="term" value="F:diguanylate cyclase activity"/>
    <property type="evidence" value="ECO:0007669"/>
    <property type="project" value="UniProtKB-EC"/>
</dbReference>
<evidence type="ECO:0000256" key="3">
    <source>
        <dbReference type="SAM" id="MobiDB-lite"/>
    </source>
</evidence>
<feature type="region of interest" description="Disordered" evidence="3">
    <location>
        <begin position="639"/>
        <end position="734"/>
    </location>
</feature>
<dbReference type="GO" id="GO:0043709">
    <property type="term" value="P:cell adhesion involved in single-species biofilm formation"/>
    <property type="evidence" value="ECO:0007669"/>
    <property type="project" value="TreeGrafter"/>
</dbReference>
<dbReference type="CDD" id="cd01949">
    <property type="entry name" value="GGDEF"/>
    <property type="match status" value="1"/>
</dbReference>
<gene>
    <name evidence="7" type="primary">pleD_1</name>
    <name evidence="6" type="ORF">TL5118_00589</name>
    <name evidence="7" type="ORF">TL5120_02457</name>
</gene>
<dbReference type="Proteomes" id="UP000051086">
    <property type="component" value="Unassembled WGS sequence"/>
</dbReference>
<dbReference type="InterPro" id="IPR050469">
    <property type="entry name" value="Diguanylate_Cyclase"/>
</dbReference>
<dbReference type="InterPro" id="IPR029787">
    <property type="entry name" value="Nucleotide_cyclase"/>
</dbReference>
<comment type="catalytic activity">
    <reaction evidence="2">
        <text>2 GTP = 3',3'-c-di-GMP + 2 diphosphate</text>
        <dbReference type="Rhea" id="RHEA:24898"/>
        <dbReference type="ChEBI" id="CHEBI:33019"/>
        <dbReference type="ChEBI" id="CHEBI:37565"/>
        <dbReference type="ChEBI" id="CHEBI:58805"/>
        <dbReference type="EC" id="2.7.7.65"/>
    </reaction>
</comment>
<accession>A0A0N7LXR6</accession>
<evidence type="ECO:0000313" key="6">
    <source>
        <dbReference type="EMBL" id="CUH63727.1"/>
    </source>
</evidence>
<sequence>MTTILTEFVNSVRRGAGLIALLSVMLLSALIAVVWAPAPIAERLVRDNIHAQAELWKRQVVLQLDDAEYSFVNSQVSDHDQRFLHLLVQATDVYRFHLFNEQGEVFWSTDGAKIGYMEEGEYFHNNVAKGQVYYKTEEKAAWKVAASSASGQALDTPSDHGTETPIAPPHDPSQLITGENGPHASVDHDDHSAGLGGSGAPVSADSGTAQAQPPSPAPSFPTYLSQGASSDLRHVAEIYVPFMHNGHFDGAIEFYTDVTDMRASIMNRARLLLSVIVGAVLVTMLSAGWLLHRNNARHVAQLNRRNTKEREIIDQQLQLAREVQLLGELNEWLQSSHSLEELFQMVARFMTHILPNAEGSLYVYSNSRDVLDGSAKWNGGTVKPHIHPEECWGLRRGRTYEFGASEVDFTCNHAEPHDGRPYYCFPILAHGETVGLMHLRAAAAHERTFRSNKKLARMCAEQISMAIANVRMRDQLQDQSVRDPLTGLFNRRHMTECLRKAINNSQNTGVPLSLIAVDVDHFKKFNDNHGHDAGDMILRAVGTALEKTCDGDQVACRMGGEEFTLILPGVKNDDVLRKAEHLRKAVEAISLRYGEKTLPTVTISLGVAHYPQHGTLPQELMRGADEALYVAKAKGRNQVQMANTVTPSPRDPSAQASEEDTSVAEINTAPSAQMPDPLSEALAETLPETLTEAWDKDLAADRASVAERSSSEDETEPAATDQKEGSKTGNVAAR</sequence>
<protein>
    <recommendedName>
        <fullName evidence="1">diguanylate cyclase</fullName>
        <ecNumber evidence="1">2.7.7.65</ecNumber>
    </recommendedName>
</protein>
<dbReference type="Gene3D" id="3.30.450.40">
    <property type="match status" value="1"/>
</dbReference>
<dbReference type="SMART" id="SM00267">
    <property type="entry name" value="GGDEF"/>
    <property type="match status" value="1"/>
</dbReference>
<evidence type="ECO:0000313" key="8">
    <source>
        <dbReference type="Proteomes" id="UP000051086"/>
    </source>
</evidence>
<dbReference type="GO" id="GO:0005886">
    <property type="term" value="C:plasma membrane"/>
    <property type="evidence" value="ECO:0007669"/>
    <property type="project" value="TreeGrafter"/>
</dbReference>
<dbReference type="PROSITE" id="PS50887">
    <property type="entry name" value="GGDEF"/>
    <property type="match status" value="1"/>
</dbReference>
<dbReference type="PANTHER" id="PTHR45138">
    <property type="entry name" value="REGULATORY COMPONENTS OF SENSORY TRANSDUCTION SYSTEM"/>
    <property type="match status" value="1"/>
</dbReference>
<dbReference type="Gene3D" id="3.30.70.270">
    <property type="match status" value="1"/>
</dbReference>
<dbReference type="SMART" id="SM00065">
    <property type="entry name" value="GAF"/>
    <property type="match status" value="1"/>
</dbReference>
<dbReference type="InterPro" id="IPR043128">
    <property type="entry name" value="Rev_trsase/Diguanyl_cyclase"/>
</dbReference>
<keyword evidence="4" id="KW-0812">Transmembrane</keyword>
<dbReference type="InterPro" id="IPR029016">
    <property type="entry name" value="GAF-like_dom_sf"/>
</dbReference>
<evidence type="ECO:0000313" key="7">
    <source>
        <dbReference type="EMBL" id="CUH72660.1"/>
    </source>
</evidence>
<dbReference type="PANTHER" id="PTHR45138:SF9">
    <property type="entry name" value="DIGUANYLATE CYCLASE DGCM-RELATED"/>
    <property type="match status" value="1"/>
</dbReference>
<dbReference type="AlphaFoldDB" id="A0A0N7LXR6"/>
<feature type="region of interest" description="Disordered" evidence="3">
    <location>
        <begin position="151"/>
        <end position="224"/>
    </location>
</feature>
<dbReference type="GO" id="GO:1902201">
    <property type="term" value="P:negative regulation of bacterial-type flagellum-dependent cell motility"/>
    <property type="evidence" value="ECO:0007669"/>
    <property type="project" value="TreeGrafter"/>
</dbReference>
<keyword evidence="4" id="KW-0472">Membrane</keyword>
<dbReference type="InterPro" id="IPR000160">
    <property type="entry name" value="GGDEF_dom"/>
</dbReference>
<evidence type="ECO:0000313" key="9">
    <source>
        <dbReference type="Proteomes" id="UP000051887"/>
    </source>
</evidence>
<evidence type="ECO:0000259" key="5">
    <source>
        <dbReference type="PROSITE" id="PS50887"/>
    </source>
</evidence>
<feature type="transmembrane region" description="Helical" evidence="4">
    <location>
        <begin position="271"/>
        <end position="291"/>
    </location>
</feature>
<dbReference type="Proteomes" id="UP000051887">
    <property type="component" value="Unassembled WGS sequence"/>
</dbReference>
<dbReference type="NCBIfam" id="TIGR00254">
    <property type="entry name" value="GGDEF"/>
    <property type="match status" value="1"/>
</dbReference>
<evidence type="ECO:0000256" key="2">
    <source>
        <dbReference type="ARBA" id="ARBA00034247"/>
    </source>
</evidence>
<dbReference type="SUPFAM" id="SSF55073">
    <property type="entry name" value="Nucleotide cyclase"/>
    <property type="match status" value="1"/>
</dbReference>
<evidence type="ECO:0000256" key="1">
    <source>
        <dbReference type="ARBA" id="ARBA00012528"/>
    </source>
</evidence>
<feature type="transmembrane region" description="Helical" evidence="4">
    <location>
        <begin position="15"/>
        <end position="36"/>
    </location>
</feature>
<reference evidence="6 8" key="2">
    <citation type="submission" date="2015-09" db="EMBL/GenBank/DDBJ databases">
        <authorList>
            <person name="Rodrigo-Torres L."/>
            <person name="Arahal D.R."/>
        </authorList>
    </citation>
    <scope>NUCLEOTIDE SEQUENCE [LARGE SCALE GENOMIC DNA]</scope>
    <source>
        <strain evidence="6 8">CECT 5118</strain>
    </source>
</reference>
<dbReference type="FunFam" id="3.30.70.270:FF:000001">
    <property type="entry name" value="Diguanylate cyclase domain protein"/>
    <property type="match status" value="1"/>
</dbReference>
<dbReference type="EC" id="2.7.7.65" evidence="1"/>
<proteinExistence type="predicted"/>
<keyword evidence="8" id="KW-1185">Reference proteome</keyword>
<name>A0A0N7LXR6_9RHOB</name>